<dbReference type="Gene3D" id="3.30.559.30">
    <property type="entry name" value="Nonribosomal peptide synthetase, condensation domain"/>
    <property type="match status" value="1"/>
</dbReference>
<evidence type="ECO:0000313" key="2">
    <source>
        <dbReference type="EMBL" id="KAF9746135.1"/>
    </source>
</evidence>
<protein>
    <submittedName>
        <fullName evidence="2">Uncharacterized protein</fullName>
    </submittedName>
</protein>
<dbReference type="PANTHER" id="PTHR45398">
    <property type="match status" value="1"/>
</dbReference>
<dbReference type="AlphaFoldDB" id="A0A8H7K928"/>
<evidence type="ECO:0000256" key="1">
    <source>
        <dbReference type="ARBA" id="ARBA00029454"/>
    </source>
</evidence>
<dbReference type="EMBL" id="JADCTT010000012">
    <property type="protein sequence ID" value="KAF9746135.1"/>
    <property type="molecule type" value="Genomic_DNA"/>
</dbReference>
<comment type="similarity">
    <text evidence="1">Belongs to the NRP synthetase family.</text>
</comment>
<dbReference type="Proteomes" id="UP000616885">
    <property type="component" value="Unassembled WGS sequence"/>
</dbReference>
<name>A0A8H7K928_BIOOC</name>
<dbReference type="PANTHER" id="PTHR45398:SF1">
    <property type="entry name" value="ENZYME, PUTATIVE (JCVI)-RELATED"/>
    <property type="match status" value="1"/>
</dbReference>
<comment type="caution">
    <text evidence="2">The sequence shown here is derived from an EMBL/GenBank/DDBJ whole genome shotgun (WGS) entry which is preliminary data.</text>
</comment>
<proteinExistence type="inferred from homology"/>
<organism evidence="2 3">
    <name type="scientific">Bionectria ochroleuca</name>
    <name type="common">Gliocladium roseum</name>
    <dbReference type="NCBI Taxonomy" id="29856"/>
    <lineage>
        <taxon>Eukaryota</taxon>
        <taxon>Fungi</taxon>
        <taxon>Dikarya</taxon>
        <taxon>Ascomycota</taxon>
        <taxon>Pezizomycotina</taxon>
        <taxon>Sordariomycetes</taxon>
        <taxon>Hypocreomycetidae</taxon>
        <taxon>Hypocreales</taxon>
        <taxon>Bionectriaceae</taxon>
        <taxon>Clonostachys</taxon>
    </lineage>
</organism>
<sequence length="127" mass="14256">MVEDSDFEVLKPLDLDIIDTGKFASYPLVRMLTPSVDKRTLNMISNVDTAYMGSEGIARLLHYFRTVFHQLVNNPNKLLDQIDVISSHDLAQLAIINKTVPAMVDKTLHQLVYEWCAVQPQSPAVSA</sequence>
<accession>A0A8H7K928</accession>
<evidence type="ECO:0000313" key="3">
    <source>
        <dbReference type="Proteomes" id="UP000616885"/>
    </source>
</evidence>
<reference evidence="2" key="1">
    <citation type="submission" date="2020-10" db="EMBL/GenBank/DDBJ databases">
        <title>High-Quality Genome Resource of Clonostachys rosea strain S41 by Oxford Nanopore Long-Read Sequencing.</title>
        <authorList>
            <person name="Wang H."/>
        </authorList>
    </citation>
    <scope>NUCLEOTIDE SEQUENCE</scope>
    <source>
        <strain evidence="2">S41</strain>
    </source>
</reference>
<gene>
    <name evidence="2" type="ORF">IM811_004436</name>
</gene>